<dbReference type="PANTHER" id="PTHR37042:SF4">
    <property type="entry name" value="OUTER MEMBRANE PROTEIN RV1973"/>
    <property type="match status" value="1"/>
</dbReference>
<evidence type="ECO:0000256" key="3">
    <source>
        <dbReference type="SAM" id="Phobius"/>
    </source>
</evidence>
<evidence type="ECO:0000313" key="4">
    <source>
        <dbReference type="EMBL" id="MBA8957759.1"/>
    </source>
</evidence>
<keyword evidence="3" id="KW-1133">Transmembrane helix</keyword>
<dbReference type="EMBL" id="JACJIA010000030">
    <property type="protein sequence ID" value="MBA8957759.1"/>
    <property type="molecule type" value="Genomic_DNA"/>
</dbReference>
<keyword evidence="2 3" id="KW-0472">Membrane</keyword>
<comment type="caution">
    <text evidence="4">The sequence shown here is derived from an EMBL/GenBank/DDBJ whole genome shotgun (WGS) entry which is preliminary data.</text>
</comment>
<evidence type="ECO:0000313" key="5">
    <source>
        <dbReference type="Proteomes" id="UP000572680"/>
    </source>
</evidence>
<proteinExistence type="predicted"/>
<protein>
    <submittedName>
        <fullName evidence="4">Mce-associated membrane protein</fullName>
    </submittedName>
</protein>
<dbReference type="PANTHER" id="PTHR37042">
    <property type="entry name" value="OUTER MEMBRANE PROTEIN RV1973"/>
    <property type="match status" value="1"/>
</dbReference>
<dbReference type="Proteomes" id="UP000572680">
    <property type="component" value="Unassembled WGS sequence"/>
</dbReference>
<evidence type="ECO:0000256" key="1">
    <source>
        <dbReference type="ARBA" id="ARBA00004370"/>
    </source>
</evidence>
<organism evidence="4 5">
    <name type="scientific">Actinomadura namibiensis</name>
    <dbReference type="NCBI Taxonomy" id="182080"/>
    <lineage>
        <taxon>Bacteria</taxon>
        <taxon>Bacillati</taxon>
        <taxon>Actinomycetota</taxon>
        <taxon>Actinomycetes</taxon>
        <taxon>Streptosporangiales</taxon>
        <taxon>Thermomonosporaceae</taxon>
        <taxon>Actinomadura</taxon>
    </lineage>
</organism>
<feature type="transmembrane region" description="Helical" evidence="3">
    <location>
        <begin position="6"/>
        <end position="32"/>
    </location>
</feature>
<dbReference type="AlphaFoldDB" id="A0A7W3M0S7"/>
<gene>
    <name evidence="4" type="ORF">HNR61_009458</name>
</gene>
<keyword evidence="3" id="KW-0812">Transmembrane</keyword>
<evidence type="ECO:0000256" key="2">
    <source>
        <dbReference type="ARBA" id="ARBA00023136"/>
    </source>
</evidence>
<reference evidence="4 5" key="1">
    <citation type="submission" date="2020-08" db="EMBL/GenBank/DDBJ databases">
        <title>Genomic Encyclopedia of Type Strains, Phase IV (KMG-IV): sequencing the most valuable type-strain genomes for metagenomic binning, comparative biology and taxonomic classification.</title>
        <authorList>
            <person name="Goeker M."/>
        </authorList>
    </citation>
    <scope>NUCLEOTIDE SEQUENCE [LARGE SCALE GENOMIC DNA]</scope>
    <source>
        <strain evidence="4 5">DSM 44197</strain>
    </source>
</reference>
<name>A0A7W3M0S7_ACTNM</name>
<comment type="subcellular location">
    <subcellularLocation>
        <location evidence="1">Membrane</location>
    </subcellularLocation>
</comment>
<sequence length="162" mass="17884">MTRGRWSALNVTLVALTVVLVVAVAVFGVLFYQDKDRADQRDKAVQSARQMGVNLMSVSHKTAQRDLDRIVAGATGELKNQFSTQSKKFLDQVTQAQATSTVSQVDAAYVSGDDDSAEVMVSLNGMVTNPKVTQGVPRPYRYLMDLTRTDDRWLVSKLEMVP</sequence>
<keyword evidence="5" id="KW-1185">Reference proteome</keyword>
<accession>A0A7W3M0S7</accession>
<dbReference type="RefSeq" id="WP_083998837.1">
    <property type="nucleotide sequence ID" value="NZ_BAAALP010000102.1"/>
</dbReference>
<dbReference type="GO" id="GO:0016020">
    <property type="term" value="C:membrane"/>
    <property type="evidence" value="ECO:0007669"/>
    <property type="project" value="UniProtKB-SubCell"/>
</dbReference>